<sequence length="759" mass="80245">MSTATTSRRSEAASGPKGRGAGASKARAASGASKRKKRKKKAVAETPFSIVISRPPDGVLYVDPQTNCFLDYRLYLELLMDKKRGGPKTACFPTFERDELKSAGAGACHFESYARHIVFFKGGLPRFRRMGREKHFEWIAPRGAKQVLDDQLSVQYRRRQDRKYVFRKIWLAADGDSNPEYAIFHCLEVDESNRESLTLKKSKLVEKERIEYLARVEAVKGEKAFVKARERAMRAAHATQVTLEARAAGLPEPNPATIVAAVASAQKRRKRRAKALAEKMSASSGAAKAADESKPAKGTAAFKKASARTKSLAGSTKVVPSKRVKSSAPSDKTKRTQLRVVLQRPSLNSAAGGGVVSKIAALPEASGLEPESAVGSGKRRVRRRRVRTGRRSSRSSRSGAANEGSASDSRASLSSEDLLANPRLDGGGSASSSSMLESSAVHEALIALARSPGRSQSRKRKRAASASQDTASLEVFSEAISQSQSMQAAAAAVMSGGVVGASPKVSPAASSASSKPPSPPGPTLMPAANTPSSVLRVDDNVLAIEVGTVPSMKRRKVLTGTAASSLAALSSVAGGRPARSCLDDDTHDDYLDEPSPSGSVMFHGERLELLDSDSALELGTGRGFQPASSIFRGQIRGRVVGRQQVVTKFPSQEKMETLSQTLAKLTPDPSSPSPDDSLPSAPAPPPPPPLALDSPPPSPRATSGVGSGMGGPVLARNNSLIEARVPMEWTGAPSPPASLPRTASLGPISQLLDPSQSQE</sequence>
<gene>
    <name evidence="2" type="ORF">AMSG_08336</name>
</gene>
<evidence type="ECO:0000313" key="2">
    <source>
        <dbReference type="EMBL" id="KNC52364.1"/>
    </source>
</evidence>
<evidence type="ECO:0000256" key="1">
    <source>
        <dbReference type="SAM" id="MobiDB-lite"/>
    </source>
</evidence>
<feature type="compositionally biased region" description="Low complexity" evidence="1">
    <location>
        <begin position="12"/>
        <end position="32"/>
    </location>
</feature>
<feature type="compositionally biased region" description="Low complexity" evidence="1">
    <location>
        <begin position="501"/>
        <end position="515"/>
    </location>
</feature>
<feature type="compositionally biased region" description="Basic residues" evidence="1">
    <location>
        <begin position="377"/>
        <end position="394"/>
    </location>
</feature>
<feature type="compositionally biased region" description="Low complexity" evidence="1">
    <location>
        <begin position="395"/>
        <end position="420"/>
    </location>
</feature>
<dbReference type="GeneID" id="25567052"/>
<feature type="region of interest" description="Disordered" evidence="1">
    <location>
        <begin position="449"/>
        <end position="471"/>
    </location>
</feature>
<proteinExistence type="predicted"/>
<accession>A0A0L0DIY6</accession>
<evidence type="ECO:0000313" key="3">
    <source>
        <dbReference type="Proteomes" id="UP000054408"/>
    </source>
</evidence>
<feature type="region of interest" description="Disordered" evidence="1">
    <location>
        <begin position="270"/>
        <end position="344"/>
    </location>
</feature>
<name>A0A0L0DIY6_THETB</name>
<feature type="region of interest" description="Disordered" evidence="1">
    <location>
        <begin position="501"/>
        <end position="530"/>
    </location>
</feature>
<organism evidence="2 3">
    <name type="scientific">Thecamonas trahens ATCC 50062</name>
    <dbReference type="NCBI Taxonomy" id="461836"/>
    <lineage>
        <taxon>Eukaryota</taxon>
        <taxon>Apusozoa</taxon>
        <taxon>Apusomonadida</taxon>
        <taxon>Apusomonadidae</taxon>
        <taxon>Thecamonas</taxon>
    </lineage>
</organism>
<feature type="region of interest" description="Disordered" evidence="1">
    <location>
        <begin position="574"/>
        <end position="599"/>
    </location>
</feature>
<feature type="region of interest" description="Disordered" evidence="1">
    <location>
        <begin position="1"/>
        <end position="41"/>
    </location>
</feature>
<dbReference type="EMBL" id="GL349472">
    <property type="protein sequence ID" value="KNC52364.1"/>
    <property type="molecule type" value="Genomic_DNA"/>
</dbReference>
<reference evidence="2 3" key="1">
    <citation type="submission" date="2010-05" db="EMBL/GenBank/DDBJ databases">
        <title>The Genome Sequence of Thecamonas trahens ATCC 50062.</title>
        <authorList>
            <consortium name="The Broad Institute Genome Sequencing Platform"/>
            <person name="Russ C."/>
            <person name="Cuomo C."/>
            <person name="Shea T."/>
            <person name="Young S.K."/>
            <person name="Zeng Q."/>
            <person name="Koehrsen M."/>
            <person name="Haas B."/>
            <person name="Borodovsky M."/>
            <person name="Guigo R."/>
            <person name="Alvarado L."/>
            <person name="Berlin A."/>
            <person name="Bochicchio J."/>
            <person name="Borenstein D."/>
            <person name="Chapman S."/>
            <person name="Chen Z."/>
            <person name="Freedman E."/>
            <person name="Gellesch M."/>
            <person name="Goldberg J."/>
            <person name="Griggs A."/>
            <person name="Gujja S."/>
            <person name="Heilman E."/>
            <person name="Heiman D."/>
            <person name="Hepburn T."/>
            <person name="Howarth C."/>
            <person name="Jen D."/>
            <person name="Larson L."/>
            <person name="Mehta T."/>
            <person name="Park D."/>
            <person name="Pearson M."/>
            <person name="Roberts A."/>
            <person name="Saif S."/>
            <person name="Shenoy N."/>
            <person name="Sisk P."/>
            <person name="Stolte C."/>
            <person name="Sykes S."/>
            <person name="Thomson T."/>
            <person name="Walk T."/>
            <person name="White J."/>
            <person name="Yandava C."/>
            <person name="Burger G."/>
            <person name="Gray M.W."/>
            <person name="Holland P.W.H."/>
            <person name="King N."/>
            <person name="Lang F.B.F."/>
            <person name="Roger A.J."/>
            <person name="Ruiz-Trillo I."/>
            <person name="Lander E."/>
            <person name="Nusbaum C."/>
        </authorList>
    </citation>
    <scope>NUCLEOTIDE SEQUENCE [LARGE SCALE GENOMIC DNA]</scope>
    <source>
        <strain evidence="2 3">ATCC 50062</strain>
    </source>
</reference>
<dbReference type="Proteomes" id="UP000054408">
    <property type="component" value="Unassembled WGS sequence"/>
</dbReference>
<dbReference type="AlphaFoldDB" id="A0A0L0DIY6"/>
<feature type="region of interest" description="Disordered" evidence="1">
    <location>
        <begin position="664"/>
        <end position="759"/>
    </location>
</feature>
<feature type="compositionally biased region" description="Acidic residues" evidence="1">
    <location>
        <begin position="583"/>
        <end position="592"/>
    </location>
</feature>
<feature type="region of interest" description="Disordered" evidence="1">
    <location>
        <begin position="365"/>
        <end position="436"/>
    </location>
</feature>
<feature type="compositionally biased region" description="Pro residues" evidence="1">
    <location>
        <begin position="681"/>
        <end position="699"/>
    </location>
</feature>
<dbReference type="RefSeq" id="XP_013755413.1">
    <property type="nucleotide sequence ID" value="XM_013899959.1"/>
</dbReference>
<feature type="compositionally biased region" description="Low complexity" evidence="1">
    <location>
        <begin position="278"/>
        <end position="288"/>
    </location>
</feature>
<keyword evidence="3" id="KW-1185">Reference proteome</keyword>
<protein>
    <submittedName>
        <fullName evidence="2">Uncharacterized protein</fullName>
    </submittedName>
</protein>